<reference evidence="17" key="2">
    <citation type="submission" date="2025-08" db="UniProtKB">
        <authorList>
            <consortium name="Ensembl"/>
        </authorList>
    </citation>
    <scope>IDENTIFICATION</scope>
</reference>
<keyword evidence="5" id="KW-0735">Signal-anchor</keyword>
<dbReference type="GO" id="GO:0008236">
    <property type="term" value="F:serine-type peptidase activity"/>
    <property type="evidence" value="ECO:0007669"/>
    <property type="project" value="InterPro"/>
</dbReference>
<evidence type="ECO:0000256" key="10">
    <source>
        <dbReference type="ARBA" id="ARBA00041991"/>
    </source>
</evidence>
<reference evidence="17" key="3">
    <citation type="submission" date="2025-09" db="UniProtKB">
        <authorList>
            <consortium name="Ensembl"/>
        </authorList>
    </citation>
    <scope>IDENTIFICATION</scope>
</reference>
<dbReference type="GO" id="GO:0015459">
    <property type="term" value="F:potassium channel regulator activity"/>
    <property type="evidence" value="ECO:0007669"/>
    <property type="project" value="TreeGrafter"/>
</dbReference>
<proteinExistence type="inferred from homology"/>
<keyword evidence="4" id="KW-0812">Transmembrane</keyword>
<dbReference type="PANTHER" id="PTHR11731">
    <property type="entry name" value="PROTEASE FAMILY S9B,C DIPEPTIDYL-PEPTIDASE IV-RELATED"/>
    <property type="match status" value="1"/>
</dbReference>
<dbReference type="Pfam" id="PF00326">
    <property type="entry name" value="Peptidase_S9"/>
    <property type="match status" value="1"/>
</dbReference>
<feature type="domain" description="Peptidase S9 prolyl oligopeptidase catalytic" evidence="15">
    <location>
        <begin position="267"/>
        <end position="474"/>
    </location>
</feature>
<dbReference type="Pfam" id="PF00930">
    <property type="entry name" value="DPPIV_N"/>
    <property type="match status" value="1"/>
</dbReference>
<keyword evidence="18" id="KW-1185">Reference proteome</keyword>
<evidence type="ECO:0000256" key="3">
    <source>
        <dbReference type="ARBA" id="ARBA00022475"/>
    </source>
</evidence>
<evidence type="ECO:0000256" key="4">
    <source>
        <dbReference type="ARBA" id="ARBA00022692"/>
    </source>
</evidence>
<comment type="similarity">
    <text evidence="2">Belongs to the peptidase S9B family.</text>
</comment>
<evidence type="ECO:0000256" key="14">
    <source>
        <dbReference type="ARBA" id="ARBA00046476"/>
    </source>
</evidence>
<dbReference type="PANTHER" id="PTHR11731:SF20">
    <property type="entry name" value="DIPEPTIDYL AMINOPEPTIDASE-LIKE PROTEIN 6"/>
    <property type="match status" value="1"/>
</dbReference>
<comment type="subunit">
    <text evidence="14">Homodimer (in vitro). Interacts with KCND2. Identified in a complex with KCND2 and KCNIP2. Forms an octameric complex composed of four DPP6 subunits bound to the KCND2 tetramer. Interacts with KCND3; this interaction modulates the channel gating kinetics namely channel activation and inactivation kinetics and rate of recovery from inactivation.</text>
</comment>
<dbReference type="GO" id="GO:1901379">
    <property type="term" value="P:regulation of potassium ion transmembrane transport"/>
    <property type="evidence" value="ECO:0007669"/>
    <property type="project" value="TreeGrafter"/>
</dbReference>
<evidence type="ECO:0000256" key="6">
    <source>
        <dbReference type="ARBA" id="ARBA00022989"/>
    </source>
</evidence>
<dbReference type="GeneTree" id="ENSGT00940000156280"/>
<dbReference type="Proteomes" id="UP000008225">
    <property type="component" value="Chromosome 8"/>
</dbReference>
<dbReference type="GO" id="GO:0006508">
    <property type="term" value="P:proteolysis"/>
    <property type="evidence" value="ECO:0007669"/>
    <property type="project" value="InterPro"/>
</dbReference>
<accession>A0A8I3XF53</accession>
<keyword evidence="9" id="KW-0325">Glycoprotein</keyword>
<comment type="subcellular location">
    <subcellularLocation>
        <location evidence="1">Cell membrane</location>
        <topology evidence="1">Single-pass type II membrane protein</topology>
    </subcellularLocation>
</comment>
<dbReference type="Gene3D" id="2.140.10.30">
    <property type="entry name" value="Dipeptidylpeptidase IV, N-terminal domain"/>
    <property type="match status" value="1"/>
</dbReference>
<evidence type="ECO:0000256" key="13">
    <source>
        <dbReference type="ARBA" id="ARBA00044999"/>
    </source>
</evidence>
<dbReference type="InterPro" id="IPR029058">
    <property type="entry name" value="AB_hydrolase_fold"/>
</dbReference>
<evidence type="ECO:0000313" key="18">
    <source>
        <dbReference type="Proteomes" id="UP000008225"/>
    </source>
</evidence>
<evidence type="ECO:0000256" key="11">
    <source>
        <dbReference type="ARBA" id="ARBA00042016"/>
    </source>
</evidence>
<evidence type="ECO:0000256" key="12">
    <source>
        <dbReference type="ARBA" id="ARBA00044990"/>
    </source>
</evidence>
<keyword evidence="8" id="KW-1015">Disulfide bond</keyword>
<dbReference type="InterPro" id="IPR001375">
    <property type="entry name" value="Peptidase_S9_cat"/>
</dbReference>
<dbReference type="InterPro" id="IPR002469">
    <property type="entry name" value="Peptidase_S9B_N"/>
</dbReference>
<dbReference type="InterPro" id="IPR050278">
    <property type="entry name" value="Serine_Prot_S9B/DPPIV"/>
</dbReference>
<dbReference type="GO" id="GO:0008076">
    <property type="term" value="C:voltage-gated potassium channel complex"/>
    <property type="evidence" value="ECO:0007669"/>
    <property type="project" value="TreeGrafter"/>
</dbReference>
<evidence type="ECO:0000256" key="2">
    <source>
        <dbReference type="ARBA" id="ARBA00006150"/>
    </source>
</evidence>
<reference evidence="17 18" key="1">
    <citation type="submission" date="2009-03" db="EMBL/GenBank/DDBJ databases">
        <authorList>
            <person name="Warren W."/>
            <person name="Ye L."/>
            <person name="Minx P."/>
            <person name="Worley K."/>
            <person name="Gibbs R."/>
            <person name="Wilson R.K."/>
        </authorList>
    </citation>
    <scope>NUCLEOTIDE SEQUENCE [LARGE SCALE GENOMIC DNA]</scope>
</reference>
<organism evidence="17 18">
    <name type="scientific">Callithrix jacchus</name>
    <name type="common">White-tufted-ear marmoset</name>
    <name type="synonym">Simia Jacchus</name>
    <dbReference type="NCBI Taxonomy" id="9483"/>
    <lineage>
        <taxon>Eukaryota</taxon>
        <taxon>Metazoa</taxon>
        <taxon>Chordata</taxon>
        <taxon>Craniata</taxon>
        <taxon>Vertebrata</taxon>
        <taxon>Euteleostomi</taxon>
        <taxon>Mammalia</taxon>
        <taxon>Eutheria</taxon>
        <taxon>Euarchontoglires</taxon>
        <taxon>Primates</taxon>
        <taxon>Haplorrhini</taxon>
        <taxon>Platyrrhini</taxon>
        <taxon>Cebidae</taxon>
        <taxon>Callitrichinae</taxon>
        <taxon>Callithrix</taxon>
        <taxon>Callithrix</taxon>
    </lineage>
</organism>
<evidence type="ECO:0000259" key="15">
    <source>
        <dbReference type="Pfam" id="PF00326"/>
    </source>
</evidence>
<evidence type="ECO:0000256" key="8">
    <source>
        <dbReference type="ARBA" id="ARBA00023157"/>
    </source>
</evidence>
<keyword evidence="7" id="KW-0472">Membrane</keyword>
<dbReference type="Gene3D" id="3.40.50.1820">
    <property type="entry name" value="alpha/beta hydrolase"/>
    <property type="match status" value="1"/>
</dbReference>
<evidence type="ECO:0000256" key="7">
    <source>
        <dbReference type="ARBA" id="ARBA00023136"/>
    </source>
</evidence>
<protein>
    <recommendedName>
        <fullName evidence="12">A-type potassium channel modulatory protein DPP6</fullName>
    </recommendedName>
    <alternativeName>
        <fullName evidence="13">Dipeptidyl aminopeptidase-like protein 6</fullName>
    </alternativeName>
    <alternativeName>
        <fullName evidence="11">Dipeptidyl peptidase 6</fullName>
    </alternativeName>
    <alternativeName>
        <fullName evidence="10">Dipeptidyl peptidase VI</fullName>
    </alternativeName>
</protein>
<evidence type="ECO:0000256" key="5">
    <source>
        <dbReference type="ARBA" id="ARBA00022968"/>
    </source>
</evidence>
<keyword evidence="3" id="KW-1003">Cell membrane</keyword>
<evidence type="ECO:0000256" key="9">
    <source>
        <dbReference type="ARBA" id="ARBA00023180"/>
    </source>
</evidence>
<evidence type="ECO:0000256" key="1">
    <source>
        <dbReference type="ARBA" id="ARBA00004401"/>
    </source>
</evidence>
<keyword evidence="6" id="KW-1133">Transmembrane helix</keyword>
<name>A0A8I3XF53_CALJA</name>
<evidence type="ECO:0000313" key="17">
    <source>
        <dbReference type="Ensembl" id="ENSCJAP00000093983.1"/>
    </source>
</evidence>
<sequence length="491" mass="57369">REREIYITILIWALETKVAVTWLNKRQSVNAIDLGDAKTKFITMTHEDSRPLWQKKQNEKPGFSKGRRVFEYVRARPSGSRGAWYMITASASQPCSDQAHVRSLAKKFWEITSIIIYEEKRSNIYFLKTEIFPRFLQIYSQNKVRNFRGQTLECDFLQSIRFFSFQMSHWLEFFTEESEGPGKPDSTVYNRTEGRKWYDMTKGQHVWKSIHDKGWPAIKRNTLQINDQNLLLNIVRPSTMSAVLHYPRGITIKGTPGKESVHEKFETSWANSIVTSHGMFLMRCISKGSGFQLSKIMHRSRKRKGRREESDQMESLLTLLKENYFLKLKLSLYSKLYLVYLTTYLGPALGEKKSQIIFLCGCLTIPIYKLRMYSIFLSNRYLGMKGLDQKWSEMTSVALRVSALKEKDLLIVHQRTVDDKYHLQHKAEVPTHLIRGQVNYILQVYPSAGHSFTSVSLKQHLPRKMVNIFVNCFRRSDQLPAATRREDSNEN</sequence>
<feature type="domain" description="Dipeptidylpeptidase IV N-terminal" evidence="16">
    <location>
        <begin position="2"/>
        <end position="184"/>
    </location>
</feature>
<evidence type="ECO:0000259" key="16">
    <source>
        <dbReference type="Pfam" id="PF00930"/>
    </source>
</evidence>
<dbReference type="Ensembl" id="ENSCJAT00000122582.1">
    <property type="protein sequence ID" value="ENSCJAP00000093983.1"/>
    <property type="gene ID" value="ENSCJAG00000082850.1"/>
</dbReference>
<dbReference type="SUPFAM" id="SSF53474">
    <property type="entry name" value="alpha/beta-Hydrolases"/>
    <property type="match status" value="1"/>
</dbReference>
<dbReference type="AlphaFoldDB" id="A0A8I3XF53"/>